<dbReference type="OMA" id="WTEYDEA"/>
<dbReference type="OrthoDB" id="4191831at2759"/>
<sequence>MDYFSSLPAELRSMIAEMCDKPSCLSLASVSTYFREPAQRSLYHEIDQVLKRPEGIRTMEYPGQRQTPWIELLLRTMLERPGLSRYVRKVRWTLHPERYHALHSRIKLKQNMGKGIKAKVDPNLVEMGIKIKKRNLFFAHEWDWESTWDAALFEGNIDAMMALVLAQFDLLVSLELAPDFLYRSRFLGLMFRCMTSSMPEHSHFRHLRHVAFCERENGRMAEKPDPSIDENISILRTRRIETLELTLHDYHLRVMVHDLLTTHPYLTTLRLLFCNLGTYPVGRILDFTPAIKVLHCGIQRDSTSFDPFSALDFAAFTSDLGRVAGTLEELTIHLIWRHLDIPLYMYYLSPFAGKPLRPLQFLHNLLHLEVPAGLLIGKRPWHGILLPHMLPPNLQSLVLIDTYIPYHCHIESGGSRDSINQVIAYLDGRSRYTPCLQKVTLKTMVPIVLPSKNGQDYGRVYVSNRQIADLTRVVEASGVTVDILLVTSLSESDILWQRTIVA</sequence>
<dbReference type="Proteomes" id="UP000002035">
    <property type="component" value="Unassembled WGS sequence"/>
</dbReference>
<dbReference type="VEuPathDB" id="FungiDB:MCYG_07475"/>
<accession>C5FYQ8</accession>
<keyword evidence="2" id="KW-1185">Reference proteome</keyword>
<evidence type="ECO:0000313" key="2">
    <source>
        <dbReference type="Proteomes" id="UP000002035"/>
    </source>
</evidence>
<organism evidence="1 2">
    <name type="scientific">Arthroderma otae (strain ATCC MYA-4605 / CBS 113480)</name>
    <name type="common">Microsporum canis</name>
    <dbReference type="NCBI Taxonomy" id="554155"/>
    <lineage>
        <taxon>Eukaryota</taxon>
        <taxon>Fungi</taxon>
        <taxon>Dikarya</taxon>
        <taxon>Ascomycota</taxon>
        <taxon>Pezizomycotina</taxon>
        <taxon>Eurotiomycetes</taxon>
        <taxon>Eurotiomycetidae</taxon>
        <taxon>Onygenales</taxon>
        <taxon>Arthrodermataceae</taxon>
        <taxon>Microsporum</taxon>
    </lineage>
</organism>
<dbReference type="eggNOG" id="ENOG502SK23">
    <property type="taxonomic scope" value="Eukaryota"/>
</dbReference>
<dbReference type="GeneID" id="9225197"/>
<evidence type="ECO:0008006" key="3">
    <source>
        <dbReference type="Google" id="ProtNLM"/>
    </source>
</evidence>
<proteinExistence type="predicted"/>
<dbReference type="HOGENOM" id="CLU_483282_0_0_1"/>
<dbReference type="AlphaFoldDB" id="C5FYQ8"/>
<evidence type="ECO:0000313" key="1">
    <source>
        <dbReference type="EMBL" id="EEQ34656.1"/>
    </source>
</evidence>
<dbReference type="EMBL" id="DS995707">
    <property type="protein sequence ID" value="EEQ34656.1"/>
    <property type="molecule type" value="Genomic_DNA"/>
</dbReference>
<protein>
    <recommendedName>
        <fullName evidence="3">F-box domain-containing protein</fullName>
    </recommendedName>
</protein>
<dbReference type="RefSeq" id="XP_002843692.1">
    <property type="nucleotide sequence ID" value="XM_002843646.1"/>
</dbReference>
<reference evidence="2" key="1">
    <citation type="journal article" date="2012" name="MBio">
        <title>Comparative genome analysis of Trichophyton rubrum and related dermatophytes reveals candidate genes involved in infection.</title>
        <authorList>
            <person name="Martinez D.A."/>
            <person name="Oliver B.G."/>
            <person name="Graeser Y."/>
            <person name="Goldberg J.M."/>
            <person name="Li W."/>
            <person name="Martinez-Rossi N.M."/>
            <person name="Monod M."/>
            <person name="Shelest E."/>
            <person name="Barton R.C."/>
            <person name="Birch E."/>
            <person name="Brakhage A.A."/>
            <person name="Chen Z."/>
            <person name="Gurr S.J."/>
            <person name="Heiman D."/>
            <person name="Heitman J."/>
            <person name="Kosti I."/>
            <person name="Rossi A."/>
            <person name="Saif S."/>
            <person name="Samalova M."/>
            <person name="Saunders C.W."/>
            <person name="Shea T."/>
            <person name="Summerbell R.C."/>
            <person name="Xu J."/>
            <person name="Young S."/>
            <person name="Zeng Q."/>
            <person name="Birren B.W."/>
            <person name="Cuomo C.A."/>
            <person name="White T.C."/>
        </authorList>
    </citation>
    <scope>NUCLEOTIDE SEQUENCE [LARGE SCALE GENOMIC DNA]</scope>
    <source>
        <strain evidence="2">ATCC MYA-4605 / CBS 113480</strain>
    </source>
</reference>
<name>C5FYQ8_ARTOC</name>
<gene>
    <name evidence="1" type="ORF">MCYG_07475</name>
</gene>